<evidence type="ECO:0000313" key="7">
    <source>
        <dbReference type="EMBL" id="KFM78694.1"/>
    </source>
</evidence>
<dbReference type="InterPro" id="IPR000483">
    <property type="entry name" value="Cys-rich_flank_reg_C"/>
</dbReference>
<dbReference type="Proteomes" id="UP000054359">
    <property type="component" value="Unassembled WGS sequence"/>
</dbReference>
<feature type="transmembrane region" description="Helical" evidence="4">
    <location>
        <begin position="326"/>
        <end position="353"/>
    </location>
</feature>
<evidence type="ECO:0000313" key="8">
    <source>
        <dbReference type="Proteomes" id="UP000054359"/>
    </source>
</evidence>
<dbReference type="PANTHER" id="PTHR24364">
    <property type="entry name" value="LP06937P"/>
    <property type="match status" value="1"/>
</dbReference>
<keyword evidence="1" id="KW-0433">Leucine-rich repeat</keyword>
<organism evidence="7 8">
    <name type="scientific">Stegodyphus mimosarum</name>
    <name type="common">African social velvet spider</name>
    <dbReference type="NCBI Taxonomy" id="407821"/>
    <lineage>
        <taxon>Eukaryota</taxon>
        <taxon>Metazoa</taxon>
        <taxon>Ecdysozoa</taxon>
        <taxon>Arthropoda</taxon>
        <taxon>Chelicerata</taxon>
        <taxon>Arachnida</taxon>
        <taxon>Araneae</taxon>
        <taxon>Araneomorphae</taxon>
        <taxon>Entelegynae</taxon>
        <taxon>Eresoidea</taxon>
        <taxon>Eresidae</taxon>
        <taxon>Stegodyphus</taxon>
    </lineage>
</organism>
<feature type="chain" id="PRO_5001830750" evidence="5">
    <location>
        <begin position="23"/>
        <end position="388"/>
    </location>
</feature>
<evidence type="ECO:0000256" key="1">
    <source>
        <dbReference type="ARBA" id="ARBA00022614"/>
    </source>
</evidence>
<feature type="domain" description="LRRCT" evidence="6">
    <location>
        <begin position="267"/>
        <end position="320"/>
    </location>
</feature>
<evidence type="ECO:0000259" key="6">
    <source>
        <dbReference type="SMART" id="SM00082"/>
    </source>
</evidence>
<dbReference type="Gene3D" id="3.80.10.10">
    <property type="entry name" value="Ribonuclease Inhibitor"/>
    <property type="match status" value="1"/>
</dbReference>
<dbReference type="InterPro" id="IPR052286">
    <property type="entry name" value="Wnt_signaling_inhibitor"/>
</dbReference>
<keyword evidence="4" id="KW-1133">Transmembrane helix</keyword>
<gene>
    <name evidence="7" type="ORF">X975_14269</name>
</gene>
<dbReference type="PROSITE" id="PS51450">
    <property type="entry name" value="LRR"/>
    <property type="match status" value="3"/>
</dbReference>
<evidence type="ECO:0000256" key="3">
    <source>
        <dbReference type="ARBA" id="ARBA00022737"/>
    </source>
</evidence>
<dbReference type="AlphaFoldDB" id="A0A087UMV5"/>
<protein>
    <submittedName>
        <fullName evidence="7">Trophoblast glycoprotein</fullName>
    </submittedName>
</protein>
<dbReference type="SMART" id="SM00082">
    <property type="entry name" value="LRRCT"/>
    <property type="match status" value="1"/>
</dbReference>
<keyword evidence="2 5" id="KW-0732">Signal</keyword>
<dbReference type="SUPFAM" id="SSF52058">
    <property type="entry name" value="L domain-like"/>
    <property type="match status" value="1"/>
</dbReference>
<keyword evidence="8" id="KW-1185">Reference proteome</keyword>
<keyword evidence="3" id="KW-0677">Repeat</keyword>
<keyword evidence="4" id="KW-0472">Membrane</keyword>
<reference evidence="7 8" key="1">
    <citation type="submission" date="2013-11" db="EMBL/GenBank/DDBJ databases">
        <title>Genome sequencing of Stegodyphus mimosarum.</title>
        <authorList>
            <person name="Bechsgaard J."/>
        </authorList>
    </citation>
    <scope>NUCLEOTIDE SEQUENCE [LARGE SCALE GENOMIC DNA]</scope>
</reference>
<sequence length="388" mass="44921">MACNFFVLVHVCFTLFLSFCYAFVSQGCPTEFADLCECSYVPYGPENRLTYVTNCTNAGFDNALMLRKLPPETEVLVFVGNEIKDLPLNIFGQENVYEKLHTIDLSNNHIQTIKGKTFHNVANVTKLILNDNDLYIISKDHHPRMFSNFVNLKELHLRNAFTEKIKAGEYLSNLLQIFENSYLFNLRVLNMENNEISRIDQEEFCSLAVLEELYLAHNYLNDIPLNFSCLKYLKKLDVRNNLIPYLSDQTLKSLDTNKQLEINLTSNPFKCDCRLIKTFEWMLTTSITLSNKEQLYCFDGFPSNVGKRIFTLHLSNLQCTDNLSEMYYHSSAAFIISLLALFCLAIIMGVIMYKNRVTVSSYLRRAFYPVCDKFHYVSLDRREGTMSV</sequence>
<dbReference type="OMA" id="FVKPSDM"/>
<dbReference type="STRING" id="407821.A0A087UMV5"/>
<feature type="non-terminal residue" evidence="7">
    <location>
        <position position="388"/>
    </location>
</feature>
<evidence type="ECO:0000256" key="2">
    <source>
        <dbReference type="ARBA" id="ARBA00022729"/>
    </source>
</evidence>
<dbReference type="GO" id="GO:0016020">
    <property type="term" value="C:membrane"/>
    <property type="evidence" value="ECO:0007669"/>
    <property type="project" value="TreeGrafter"/>
</dbReference>
<feature type="signal peptide" evidence="5">
    <location>
        <begin position="1"/>
        <end position="22"/>
    </location>
</feature>
<name>A0A087UMV5_STEMI</name>
<dbReference type="InterPro" id="IPR032675">
    <property type="entry name" value="LRR_dom_sf"/>
</dbReference>
<dbReference type="EMBL" id="KK120628">
    <property type="protein sequence ID" value="KFM78694.1"/>
    <property type="molecule type" value="Genomic_DNA"/>
</dbReference>
<dbReference type="OrthoDB" id="8861968at2759"/>
<accession>A0A087UMV5</accession>
<dbReference type="InterPro" id="IPR001611">
    <property type="entry name" value="Leu-rich_rpt"/>
</dbReference>
<dbReference type="PANTHER" id="PTHR24364:SF18">
    <property type="entry name" value="LP06937P"/>
    <property type="match status" value="1"/>
</dbReference>
<dbReference type="Pfam" id="PF13855">
    <property type="entry name" value="LRR_8"/>
    <property type="match status" value="2"/>
</dbReference>
<dbReference type="InterPro" id="IPR003591">
    <property type="entry name" value="Leu-rich_rpt_typical-subtyp"/>
</dbReference>
<evidence type="ECO:0000256" key="5">
    <source>
        <dbReference type="SAM" id="SignalP"/>
    </source>
</evidence>
<proteinExistence type="predicted"/>
<keyword evidence="4" id="KW-0812">Transmembrane</keyword>
<dbReference type="SMART" id="SM00369">
    <property type="entry name" value="LRR_TYP"/>
    <property type="match status" value="5"/>
</dbReference>
<evidence type="ECO:0000256" key="4">
    <source>
        <dbReference type="SAM" id="Phobius"/>
    </source>
</evidence>